<feature type="transmembrane region" description="Helical" evidence="8">
    <location>
        <begin position="520"/>
        <end position="541"/>
    </location>
</feature>
<feature type="signal peptide" evidence="9">
    <location>
        <begin position="1"/>
        <end position="29"/>
    </location>
</feature>
<evidence type="ECO:0000313" key="11">
    <source>
        <dbReference type="EMBL" id="KAG7173216.1"/>
    </source>
</evidence>
<dbReference type="Proteomes" id="UP000747542">
    <property type="component" value="Unassembled WGS sequence"/>
</dbReference>
<proteinExistence type="predicted"/>
<feature type="domain" description="Proline-rich transmembrane protein 3/4" evidence="10">
    <location>
        <begin position="459"/>
        <end position="757"/>
    </location>
</feature>
<protein>
    <recommendedName>
        <fullName evidence="10">Proline-rich transmembrane protein 3/4 domain-containing protein</fullName>
    </recommendedName>
</protein>
<gene>
    <name evidence="11" type="ORF">Hamer_G014532</name>
</gene>
<name>A0A8J5N4K2_HOMAM</name>
<feature type="chain" id="PRO_5035290433" description="Proline-rich transmembrane protein 3/4 domain-containing protein" evidence="9">
    <location>
        <begin position="30"/>
        <end position="1365"/>
    </location>
</feature>
<feature type="compositionally biased region" description="Polar residues" evidence="7">
    <location>
        <begin position="299"/>
        <end position="308"/>
    </location>
</feature>
<dbReference type="OrthoDB" id="6360038at2759"/>
<feature type="compositionally biased region" description="Basic and acidic residues" evidence="7">
    <location>
        <begin position="1030"/>
        <end position="1047"/>
    </location>
</feature>
<evidence type="ECO:0000256" key="4">
    <source>
        <dbReference type="ARBA" id="ARBA00022729"/>
    </source>
</evidence>
<comment type="caution">
    <text evidence="11">The sequence shown here is derived from an EMBL/GenBank/DDBJ whole genome shotgun (WGS) entry which is preliminary data.</text>
</comment>
<evidence type="ECO:0000256" key="9">
    <source>
        <dbReference type="SAM" id="SignalP"/>
    </source>
</evidence>
<feature type="region of interest" description="Disordered" evidence="7">
    <location>
        <begin position="1339"/>
        <end position="1365"/>
    </location>
</feature>
<evidence type="ECO:0000256" key="7">
    <source>
        <dbReference type="SAM" id="MobiDB-lite"/>
    </source>
</evidence>
<feature type="transmembrane region" description="Helical" evidence="8">
    <location>
        <begin position="622"/>
        <end position="643"/>
    </location>
</feature>
<feature type="compositionally biased region" description="Basic and acidic residues" evidence="7">
    <location>
        <begin position="1298"/>
        <end position="1324"/>
    </location>
</feature>
<evidence type="ECO:0000256" key="6">
    <source>
        <dbReference type="ARBA" id="ARBA00023136"/>
    </source>
</evidence>
<keyword evidence="6 8" id="KW-0472">Membrane</keyword>
<keyword evidence="5 8" id="KW-1133">Transmembrane helix</keyword>
<feature type="region of interest" description="Disordered" evidence="7">
    <location>
        <begin position="927"/>
        <end position="1073"/>
    </location>
</feature>
<dbReference type="Pfam" id="PF25987">
    <property type="entry name" value="PRRT3"/>
    <property type="match status" value="1"/>
</dbReference>
<evidence type="ECO:0000256" key="8">
    <source>
        <dbReference type="SAM" id="Phobius"/>
    </source>
</evidence>
<feature type="region of interest" description="Disordered" evidence="7">
    <location>
        <begin position="414"/>
        <end position="441"/>
    </location>
</feature>
<feature type="compositionally biased region" description="Polar residues" evidence="7">
    <location>
        <begin position="927"/>
        <end position="953"/>
    </location>
</feature>
<evidence type="ECO:0000256" key="3">
    <source>
        <dbReference type="ARBA" id="ARBA00022692"/>
    </source>
</evidence>
<evidence type="ECO:0000313" key="12">
    <source>
        <dbReference type="Proteomes" id="UP000747542"/>
    </source>
</evidence>
<feature type="transmembrane region" description="Helical" evidence="8">
    <location>
        <begin position="597"/>
        <end position="616"/>
    </location>
</feature>
<feature type="compositionally biased region" description="Polar residues" evidence="7">
    <location>
        <begin position="429"/>
        <end position="441"/>
    </location>
</feature>
<dbReference type="InterPro" id="IPR059081">
    <property type="entry name" value="PRRT3-4"/>
</dbReference>
<dbReference type="EMBL" id="JAHLQT010010116">
    <property type="protein sequence ID" value="KAG7173216.1"/>
    <property type="molecule type" value="Genomic_DNA"/>
</dbReference>
<keyword evidence="12" id="KW-1185">Reference proteome</keyword>
<dbReference type="PANTHER" id="PTHR35578:SF6">
    <property type="entry name" value="PROLINE-RICH TRANSMEMBRANE PROTEIN 4"/>
    <property type="match status" value="1"/>
</dbReference>
<feature type="transmembrane region" description="Helical" evidence="8">
    <location>
        <begin position="553"/>
        <end position="576"/>
    </location>
</feature>
<feature type="transmembrane region" description="Helical" evidence="8">
    <location>
        <begin position="483"/>
        <end position="508"/>
    </location>
</feature>
<keyword evidence="2" id="KW-0597">Phosphoprotein</keyword>
<feature type="region of interest" description="Disordered" evidence="7">
    <location>
        <begin position="345"/>
        <end position="383"/>
    </location>
</feature>
<evidence type="ECO:0000256" key="2">
    <source>
        <dbReference type="ARBA" id="ARBA00022553"/>
    </source>
</evidence>
<accession>A0A8J5N4K2</accession>
<keyword evidence="3 8" id="KW-0812">Transmembrane</keyword>
<feature type="transmembrane region" description="Helical" evidence="8">
    <location>
        <begin position="696"/>
        <end position="720"/>
    </location>
</feature>
<dbReference type="InterPro" id="IPR052836">
    <property type="entry name" value="PRRT_domain-containing"/>
</dbReference>
<organism evidence="11 12">
    <name type="scientific">Homarus americanus</name>
    <name type="common">American lobster</name>
    <dbReference type="NCBI Taxonomy" id="6706"/>
    <lineage>
        <taxon>Eukaryota</taxon>
        <taxon>Metazoa</taxon>
        <taxon>Ecdysozoa</taxon>
        <taxon>Arthropoda</taxon>
        <taxon>Crustacea</taxon>
        <taxon>Multicrustacea</taxon>
        <taxon>Malacostraca</taxon>
        <taxon>Eumalacostraca</taxon>
        <taxon>Eucarida</taxon>
        <taxon>Decapoda</taxon>
        <taxon>Pleocyemata</taxon>
        <taxon>Astacidea</taxon>
        <taxon>Nephropoidea</taxon>
        <taxon>Nephropidae</taxon>
        <taxon>Homarus</taxon>
    </lineage>
</organism>
<keyword evidence="4 9" id="KW-0732">Signal</keyword>
<feature type="compositionally biased region" description="Basic and acidic residues" evidence="7">
    <location>
        <begin position="414"/>
        <end position="426"/>
    </location>
</feature>
<evidence type="ECO:0000259" key="10">
    <source>
        <dbReference type="Pfam" id="PF25987"/>
    </source>
</evidence>
<evidence type="ECO:0000256" key="1">
    <source>
        <dbReference type="ARBA" id="ARBA00004141"/>
    </source>
</evidence>
<dbReference type="PANTHER" id="PTHR35578">
    <property type="entry name" value="PROLINE-RICH TRANSMEMBRANE PROTEIN 4-RELATED"/>
    <property type="match status" value="1"/>
</dbReference>
<comment type="subcellular location">
    <subcellularLocation>
        <location evidence="1">Membrane</location>
        <topology evidence="1">Multi-pass membrane protein</topology>
    </subcellularLocation>
</comment>
<feature type="transmembrane region" description="Helical" evidence="8">
    <location>
        <begin position="726"/>
        <end position="752"/>
    </location>
</feature>
<feature type="region of interest" description="Disordered" evidence="7">
    <location>
        <begin position="809"/>
        <end position="846"/>
    </location>
</feature>
<feature type="region of interest" description="Disordered" evidence="7">
    <location>
        <begin position="1193"/>
        <end position="1227"/>
    </location>
</feature>
<reference evidence="11" key="1">
    <citation type="journal article" date="2021" name="Sci. Adv.">
        <title>The American lobster genome reveals insights on longevity, neural, and immune adaptations.</title>
        <authorList>
            <person name="Polinski J.M."/>
            <person name="Zimin A.V."/>
            <person name="Clark K.F."/>
            <person name="Kohn A.B."/>
            <person name="Sadowski N."/>
            <person name="Timp W."/>
            <person name="Ptitsyn A."/>
            <person name="Khanna P."/>
            <person name="Romanova D.Y."/>
            <person name="Williams P."/>
            <person name="Greenwood S.J."/>
            <person name="Moroz L.L."/>
            <person name="Walt D.R."/>
            <person name="Bodnar A.G."/>
        </authorList>
    </citation>
    <scope>NUCLEOTIDE SEQUENCE</scope>
    <source>
        <strain evidence="11">GMGI-L3</strain>
    </source>
</reference>
<feature type="region of interest" description="Disordered" evidence="7">
    <location>
        <begin position="293"/>
        <end position="316"/>
    </location>
</feature>
<evidence type="ECO:0000256" key="5">
    <source>
        <dbReference type="ARBA" id="ARBA00022989"/>
    </source>
</evidence>
<feature type="region of interest" description="Disordered" evidence="7">
    <location>
        <begin position="1271"/>
        <end position="1327"/>
    </location>
</feature>
<sequence length="1365" mass="152862">MAGPSTLRTLIVATFWVLCSLSMLATVCSDSTTASVYTISTTTPVQTTVSTTATLHIISTTSVPGDTVAPQPRPSTPHTQSTLEDLESQFLFSVPDGQSAPLTTEDLHHGFVLTSPQGQFTTPTSKDLKLDLRTKSAASEASGSRFRKPDLKPIIAGLYSEALTTVGLTHSSKSKADSKVLTPKYFESSVEASDVSLKPYVAHPLLSLLTNQVMRRSAESDTVLASDSLLYLHRPRQGHADVSGWLKSGPGGATTDREKQIMKIMTSQFEEEIAQVFKDVAYRGSSSKSYPPFRRPGVITSSSSGSNNRIERTTALSENPHYDYVADGRDEDILSGRRNVSGTKLSVNVSSTAGNKFKNEHHESDEEASISNNPTTRSDGRATPTDIEKMLEVSEYDHELYDLYEGHYSDFYNDNRKPEITRRGDAGADTNTSPRKYPSEHNNNYTDVLQNETLATQQTPQQQYKATPRLSWFDALLCSNRNLAWILINFLLGFLLFGLSLLAVYRLLMLKSCTHLLPRTHFVTVHLLIFIASFLKALYLFHLAYGSKDRLPLVLVLLLTNTGLPCFSSAFLILMIMMFLTADVQVYKPKLFTMQNISIFIIMKFVLCFIADVIVGCAHSKSVLVLSRVMVIIVASAVVMFYARKHQMVVQVFQMLKREFQGELKLLVVPSKDLSQDRQMGIKHILRSRLHLWCKAMNVSAVFLTFLCLIHLSHTVFLISSHVPAWAWWLFHISGCLVETLLAVTVCVAAALTQRYDEKIHFLYSFLVPSSLLRSEKAVKSKERNGNVIYQRVSFSSGTESTQYTTCFPEAGPTRCDPPSRTPKAPRRRGATVKRSATFSHGPQHQYGPGQVYGPPMTHAQVLRTGSASQIPIYSTGSHVSIYGPSLVSQVPIYSPPSVASMLVHEDGFVRIRTQLDPRQANQMVYNSQSRLQDPRIQGSTPQLHGSSPQQLNGLGRQESFYQSLSRKRRNSRSSDILQNNIDVPESDYLSSPSSRRSYIHHPNLPPPLTQETPEPDYQSLSRRRRRRSSRDPNLQHHNNIEKENNDYHSLSRRRRSAREHPLCHMNNLDRPESDYHSLTRRQVSQEDNNYPPGVEVDHHVVPGTRRSVREPILPPLNFYEEPSVNYRLPPHCGSPSTRHKISNFPTSPTESPVHTYLCSSPGNSRRAAQFPKPFVRAGSNASLQGEENYHWDHLPRGNPVRRNHSSAGYFPSRNMAPPSPSLTDTHRYGSLRLGVVRKRQPGYVINTNTSKMFNKYRGDRYLETKDALSDLRNDSVGPDQKAAVNGPSGRGPAEDSDTTRDTNERECPSRQSERRGKTGRSGDQDWALELIKSSSILTDFYSLEKPEDNIPEEGEMVSEDKDNG</sequence>
<feature type="compositionally biased region" description="Polar residues" evidence="7">
    <location>
        <begin position="345"/>
        <end position="354"/>
    </location>
</feature>
<feature type="compositionally biased region" description="Basic and acidic residues" evidence="7">
    <location>
        <begin position="1059"/>
        <end position="1073"/>
    </location>
</feature>